<dbReference type="SUPFAM" id="SSF50331">
    <property type="entry name" value="MOP-like"/>
    <property type="match status" value="1"/>
</dbReference>
<evidence type="ECO:0000256" key="3">
    <source>
        <dbReference type="ARBA" id="ARBA00022505"/>
    </source>
</evidence>
<dbReference type="PROSITE" id="PS51866">
    <property type="entry name" value="MOP"/>
    <property type="match status" value="1"/>
</dbReference>
<dbReference type="PROSITE" id="PS00211">
    <property type="entry name" value="ABC_TRANSPORTER_1"/>
    <property type="match status" value="1"/>
</dbReference>
<dbReference type="InterPro" id="IPR011868">
    <property type="entry name" value="ModC_ABC_ATP-bd"/>
</dbReference>
<name>A0A1I6GXC0_9GAMM</name>
<evidence type="ECO:0000256" key="4">
    <source>
        <dbReference type="ARBA" id="ARBA00022519"/>
    </source>
</evidence>
<keyword evidence="8" id="KW-0472">Membrane</keyword>
<dbReference type="InterPro" id="IPR005116">
    <property type="entry name" value="Transp-assoc_OB_typ1"/>
</dbReference>
<organism evidence="12 13">
    <name type="scientific">Marinobacter gudaonensis</name>
    <dbReference type="NCBI Taxonomy" id="375760"/>
    <lineage>
        <taxon>Bacteria</taxon>
        <taxon>Pseudomonadati</taxon>
        <taxon>Pseudomonadota</taxon>
        <taxon>Gammaproteobacteria</taxon>
        <taxon>Pseudomonadales</taxon>
        <taxon>Marinobacteraceae</taxon>
        <taxon>Marinobacter</taxon>
    </lineage>
</organism>
<dbReference type="InterPro" id="IPR050334">
    <property type="entry name" value="Molybdenum_import_ModC"/>
</dbReference>
<dbReference type="GO" id="GO:0015098">
    <property type="term" value="F:molybdate ion transmembrane transporter activity"/>
    <property type="evidence" value="ECO:0007669"/>
    <property type="project" value="InterPro"/>
</dbReference>
<feature type="domain" description="Mop" evidence="11">
    <location>
        <begin position="295"/>
        <end position="360"/>
    </location>
</feature>
<reference evidence="13" key="1">
    <citation type="submission" date="2016-10" db="EMBL/GenBank/DDBJ databases">
        <authorList>
            <person name="Varghese N."/>
            <person name="Submissions S."/>
        </authorList>
    </citation>
    <scope>NUCLEOTIDE SEQUENCE [LARGE SCALE GENOMIC DNA]</scope>
    <source>
        <strain evidence="13">CGMCC 1.6294</strain>
    </source>
</reference>
<dbReference type="InterPro" id="IPR003593">
    <property type="entry name" value="AAA+_ATPase"/>
</dbReference>
<dbReference type="PROSITE" id="PS50893">
    <property type="entry name" value="ABC_TRANSPORTER_2"/>
    <property type="match status" value="1"/>
</dbReference>
<evidence type="ECO:0000256" key="2">
    <source>
        <dbReference type="ARBA" id="ARBA00022475"/>
    </source>
</evidence>
<dbReference type="Gene3D" id="2.40.50.100">
    <property type="match status" value="1"/>
</dbReference>
<dbReference type="InterPro" id="IPR004606">
    <property type="entry name" value="Mop_domain"/>
</dbReference>
<keyword evidence="3 9" id="KW-0500">Molybdenum</keyword>
<dbReference type="GO" id="GO:0005524">
    <property type="term" value="F:ATP binding"/>
    <property type="evidence" value="ECO:0007669"/>
    <property type="project" value="UniProtKB-KW"/>
</dbReference>
<dbReference type="PANTHER" id="PTHR43514">
    <property type="entry name" value="ABC TRANSPORTER I FAMILY MEMBER 10"/>
    <property type="match status" value="1"/>
</dbReference>
<keyword evidence="6 12" id="KW-0067">ATP-binding</keyword>
<dbReference type="InterPro" id="IPR008995">
    <property type="entry name" value="Mo/tungstate-bd_C_term_dom"/>
</dbReference>
<evidence type="ECO:0000256" key="7">
    <source>
        <dbReference type="ARBA" id="ARBA00022967"/>
    </source>
</evidence>
<dbReference type="GO" id="GO:0016887">
    <property type="term" value="F:ATP hydrolysis activity"/>
    <property type="evidence" value="ECO:0007669"/>
    <property type="project" value="InterPro"/>
</dbReference>
<dbReference type="Pfam" id="PF03459">
    <property type="entry name" value="TOBE"/>
    <property type="match status" value="1"/>
</dbReference>
<evidence type="ECO:0000256" key="8">
    <source>
        <dbReference type="ARBA" id="ARBA00023136"/>
    </source>
</evidence>
<evidence type="ECO:0000259" key="11">
    <source>
        <dbReference type="PROSITE" id="PS51866"/>
    </source>
</evidence>
<dbReference type="RefSeq" id="WP_091988310.1">
    <property type="nucleotide sequence ID" value="NZ_FOYV01000001.1"/>
</dbReference>
<accession>A0A1I6GXC0</accession>
<dbReference type="GO" id="GO:0016020">
    <property type="term" value="C:membrane"/>
    <property type="evidence" value="ECO:0007669"/>
    <property type="project" value="InterPro"/>
</dbReference>
<evidence type="ECO:0000256" key="1">
    <source>
        <dbReference type="ARBA" id="ARBA00022448"/>
    </source>
</evidence>
<evidence type="ECO:0000256" key="9">
    <source>
        <dbReference type="PROSITE-ProRule" id="PRU01213"/>
    </source>
</evidence>
<keyword evidence="5" id="KW-0547">Nucleotide-binding</keyword>
<dbReference type="OrthoDB" id="9802264at2"/>
<dbReference type="SMART" id="SM00382">
    <property type="entry name" value="AAA"/>
    <property type="match status" value="1"/>
</dbReference>
<evidence type="ECO:0000313" key="12">
    <source>
        <dbReference type="EMBL" id="SFR46903.1"/>
    </source>
</evidence>
<dbReference type="Proteomes" id="UP000199290">
    <property type="component" value="Unassembled WGS sequence"/>
</dbReference>
<dbReference type="InterPro" id="IPR003439">
    <property type="entry name" value="ABC_transporter-like_ATP-bd"/>
</dbReference>
<evidence type="ECO:0000313" key="13">
    <source>
        <dbReference type="Proteomes" id="UP000199290"/>
    </source>
</evidence>
<dbReference type="InterPro" id="IPR017871">
    <property type="entry name" value="ABC_transporter-like_CS"/>
</dbReference>
<dbReference type="AlphaFoldDB" id="A0A1I6GXC0"/>
<dbReference type="Pfam" id="PF00005">
    <property type="entry name" value="ABC_tran"/>
    <property type="match status" value="1"/>
</dbReference>
<feature type="domain" description="ABC transporter" evidence="10">
    <location>
        <begin position="1"/>
        <end position="235"/>
    </location>
</feature>
<dbReference type="EMBL" id="FOYV01000001">
    <property type="protein sequence ID" value="SFR46903.1"/>
    <property type="molecule type" value="Genomic_DNA"/>
</dbReference>
<gene>
    <name evidence="12" type="ORF">SAMN04488073_1728</name>
</gene>
<keyword evidence="2" id="KW-1003">Cell membrane</keyword>
<dbReference type="GO" id="GO:0140359">
    <property type="term" value="F:ABC-type transporter activity"/>
    <property type="evidence" value="ECO:0007669"/>
    <property type="project" value="InterPro"/>
</dbReference>
<dbReference type="STRING" id="375760.SAMN04488073_1728"/>
<keyword evidence="1" id="KW-0813">Transport</keyword>
<keyword evidence="4" id="KW-0997">Cell inner membrane</keyword>
<dbReference type="SUPFAM" id="SSF52540">
    <property type="entry name" value="P-loop containing nucleoside triphosphate hydrolases"/>
    <property type="match status" value="1"/>
</dbReference>
<dbReference type="NCBIfam" id="TIGR02142">
    <property type="entry name" value="modC_ABC"/>
    <property type="match status" value="1"/>
</dbReference>
<dbReference type="PANTHER" id="PTHR43514:SF10">
    <property type="entry name" value="MOLYBDENUM IMPORT ATP-BINDING PROTEIN MODC 2"/>
    <property type="match status" value="1"/>
</dbReference>
<keyword evidence="7" id="KW-1278">Translocase</keyword>
<evidence type="ECO:0000259" key="10">
    <source>
        <dbReference type="PROSITE" id="PS50893"/>
    </source>
</evidence>
<dbReference type="InterPro" id="IPR027417">
    <property type="entry name" value="P-loop_NTPase"/>
</dbReference>
<sequence length="360" mass="39642">MSASDSICARFRCAFPGFTLNVDLTLPGTGITALFGHSGCGKTTLLRCMAGLHSADGTMTVLGEPWQTPRTFLPVHKRPLAYVFQETHLFPHLNVRKNLEFGYRRIPAAQRQISFDDAVSWLGLETHLTRMPAGLSGGERQRVAIARALLTSPRLLLMDEPLSALDKVSKQDILPYLERLRDALAIPIVYVSHSTAEVARLADHLVVLEDGKVVAKGPMRETLSRLDNPFRLDDDAGVLVEGTIAELDEHWHLARFEFNGGTLWLGRDNGMQPGDRVRVRLLARDISLALDRHPNQSIQNLIPATIDRIEPDVTPGISIARLLAGPTPVLARLTTRAVDQLALAPGRSVWMQIKSVALAD</sequence>
<keyword evidence="13" id="KW-1185">Reference proteome</keyword>
<evidence type="ECO:0000256" key="6">
    <source>
        <dbReference type="ARBA" id="ARBA00022840"/>
    </source>
</evidence>
<evidence type="ECO:0000256" key="5">
    <source>
        <dbReference type="ARBA" id="ARBA00022741"/>
    </source>
</evidence>
<protein>
    <submittedName>
        <fullName evidence="12">Molybdate transport system ATP-binding protein</fullName>
    </submittedName>
</protein>
<proteinExistence type="predicted"/>
<dbReference type="Gene3D" id="3.40.50.300">
    <property type="entry name" value="P-loop containing nucleotide triphosphate hydrolases"/>
    <property type="match status" value="1"/>
</dbReference>